<dbReference type="RefSeq" id="WP_164201239.1">
    <property type="nucleotide sequence ID" value="NZ_JAAGMP010000453.1"/>
</dbReference>
<comment type="caution">
    <text evidence="2">The sequence shown here is derived from an EMBL/GenBank/DDBJ whole genome shotgun (WGS) entry which is preliminary data.</text>
</comment>
<keyword evidence="1" id="KW-0472">Membrane</keyword>
<dbReference type="AlphaFoldDB" id="A0A7K3RTU1"/>
<keyword evidence="1" id="KW-1133">Transmembrane helix</keyword>
<proteinExistence type="predicted"/>
<keyword evidence="1" id="KW-0812">Transmembrane</keyword>
<reference evidence="2 3" key="1">
    <citation type="submission" date="2020-01" db="EMBL/GenBank/DDBJ databases">
        <title>Insect and environment-associated Actinomycetes.</title>
        <authorList>
            <person name="Currrie C."/>
            <person name="Chevrette M."/>
            <person name="Carlson C."/>
            <person name="Stubbendieck R."/>
            <person name="Wendt-Pienkowski E."/>
        </authorList>
    </citation>
    <scope>NUCLEOTIDE SEQUENCE [LARGE SCALE GENOMIC DNA]</scope>
    <source>
        <strain evidence="2 3">SID7590</strain>
    </source>
</reference>
<name>A0A7K3RTU1_9ACTN</name>
<dbReference type="Proteomes" id="UP000469670">
    <property type="component" value="Unassembled WGS sequence"/>
</dbReference>
<protein>
    <submittedName>
        <fullName evidence="2">Uncharacterized protein</fullName>
    </submittedName>
</protein>
<organism evidence="2 3">
    <name type="scientific">Streptomyces parvus</name>
    <dbReference type="NCBI Taxonomy" id="66428"/>
    <lineage>
        <taxon>Bacteria</taxon>
        <taxon>Bacillati</taxon>
        <taxon>Actinomycetota</taxon>
        <taxon>Actinomycetes</taxon>
        <taxon>Kitasatosporales</taxon>
        <taxon>Streptomycetaceae</taxon>
        <taxon>Streptomyces</taxon>
    </lineage>
</organism>
<evidence type="ECO:0000256" key="1">
    <source>
        <dbReference type="SAM" id="Phobius"/>
    </source>
</evidence>
<accession>A0A7K3RTU1</accession>
<feature type="transmembrane region" description="Helical" evidence="1">
    <location>
        <begin position="29"/>
        <end position="51"/>
    </location>
</feature>
<evidence type="ECO:0000313" key="2">
    <source>
        <dbReference type="EMBL" id="NEC18433.1"/>
    </source>
</evidence>
<gene>
    <name evidence="2" type="ORF">G3I50_09205</name>
</gene>
<dbReference type="EMBL" id="JAAGMP010000453">
    <property type="protein sequence ID" value="NEC18433.1"/>
    <property type="molecule type" value="Genomic_DNA"/>
</dbReference>
<evidence type="ECO:0000313" key="3">
    <source>
        <dbReference type="Proteomes" id="UP000469670"/>
    </source>
</evidence>
<sequence>MIDELAALPIVFVFGIVTFLIVRSREVNWWIALPIFLFGFYVAQTPAVFMIGEFMNWVLAHFVS</sequence>
<feature type="transmembrane region" description="Helical" evidence="1">
    <location>
        <begin position="6"/>
        <end position="22"/>
    </location>
</feature>